<dbReference type="Proteomes" id="UP000472839">
    <property type="component" value="Unassembled WGS sequence"/>
</dbReference>
<proteinExistence type="predicted"/>
<reference evidence="1 2" key="1">
    <citation type="submission" date="2019-10" db="EMBL/GenBank/DDBJ databases">
        <title>Poseidonibacter ostreae sp. nov., isolated from the gut of the Ostrea denselamellosa.</title>
        <authorList>
            <person name="Choi A."/>
        </authorList>
    </citation>
    <scope>NUCLEOTIDE SEQUENCE [LARGE SCALE GENOMIC DNA]</scope>
    <source>
        <strain evidence="1 2">SJOD-M-33</strain>
    </source>
</reference>
<protein>
    <submittedName>
        <fullName evidence="1">Uncharacterized protein</fullName>
    </submittedName>
</protein>
<name>A0A6L4WX37_9BACT</name>
<evidence type="ECO:0000313" key="1">
    <source>
        <dbReference type="EMBL" id="KAB7891419.1"/>
    </source>
</evidence>
<evidence type="ECO:0000313" key="2">
    <source>
        <dbReference type="Proteomes" id="UP000472839"/>
    </source>
</evidence>
<dbReference type="RefSeq" id="WP_152279522.1">
    <property type="nucleotide sequence ID" value="NZ_WFKK01000001.1"/>
</dbReference>
<dbReference type="EMBL" id="WFKK01000001">
    <property type="protein sequence ID" value="KAB7891419.1"/>
    <property type="molecule type" value="Genomic_DNA"/>
</dbReference>
<comment type="caution">
    <text evidence="1">The sequence shown here is derived from an EMBL/GenBank/DDBJ whole genome shotgun (WGS) entry which is preliminary data.</text>
</comment>
<accession>A0A6L4WX37</accession>
<dbReference type="AlphaFoldDB" id="A0A6L4WX37"/>
<organism evidence="1 2">
    <name type="scientific">Poseidonibacter ostreae</name>
    <dbReference type="NCBI Taxonomy" id="2654171"/>
    <lineage>
        <taxon>Bacteria</taxon>
        <taxon>Pseudomonadati</taxon>
        <taxon>Campylobacterota</taxon>
        <taxon>Epsilonproteobacteria</taxon>
        <taxon>Campylobacterales</taxon>
        <taxon>Arcobacteraceae</taxon>
        <taxon>Poseidonibacter</taxon>
    </lineage>
</organism>
<gene>
    <name evidence="1" type="ORF">GBG19_00860</name>
</gene>
<sequence length="60" mass="7075">MDKIFNELKAWCIVFNNNENSSWSEVSETQAEEISMLMLADGYYKSDIEKAWDRLSHLEN</sequence>